<gene>
    <name evidence="3" type="ORF">BN1804_00414</name>
</gene>
<keyword evidence="1" id="KW-1133">Transmembrane helix</keyword>
<proteinExistence type="predicted"/>
<dbReference type="Proteomes" id="UP000183920">
    <property type="component" value="Unassembled WGS sequence"/>
</dbReference>
<dbReference type="Pfam" id="PF02698">
    <property type="entry name" value="DUF218"/>
    <property type="match status" value="1"/>
</dbReference>
<dbReference type="CDD" id="cd06259">
    <property type="entry name" value="YdcF-like"/>
    <property type="match status" value="1"/>
</dbReference>
<keyword evidence="1" id="KW-0472">Membrane</keyword>
<evidence type="ECO:0000256" key="1">
    <source>
        <dbReference type="SAM" id="Phobius"/>
    </source>
</evidence>
<name>A0A0G4Q0K4_9GAMM</name>
<dbReference type="GO" id="GO:0000270">
    <property type="term" value="P:peptidoglycan metabolic process"/>
    <property type="evidence" value="ECO:0007669"/>
    <property type="project" value="TreeGrafter"/>
</dbReference>
<dbReference type="PANTHER" id="PTHR30336:SF4">
    <property type="entry name" value="ENVELOPE BIOGENESIS FACTOR ELYC"/>
    <property type="match status" value="1"/>
</dbReference>
<dbReference type="NCBIfam" id="NF007794">
    <property type="entry name" value="PRK10494.1"/>
    <property type="match status" value="1"/>
</dbReference>
<organism evidence="3 4">
    <name type="scientific">Proteus penneri</name>
    <dbReference type="NCBI Taxonomy" id="102862"/>
    <lineage>
        <taxon>Bacteria</taxon>
        <taxon>Pseudomonadati</taxon>
        <taxon>Pseudomonadota</taxon>
        <taxon>Gammaproteobacteria</taxon>
        <taxon>Enterobacterales</taxon>
        <taxon>Morganellaceae</taxon>
        <taxon>Proteus</taxon>
    </lineage>
</organism>
<sequence length="277" mass="30979">MLFLLKKYVAGFLMPLPLLLLIAFFALALLWFTRWQKTGKSLLTVVLVLLTLLGIQPVADTLLMPSEKEYQARYELRENSQQDVNYIVVLGGGFTYNPEWAPSANLLNNSLFRVAEGVRLYYRNPNATLIFTGGAGVNQISSAEVAAQVAQSLGVPANKTIALSTPKDTEEEAYEVDKLIGKQPFLLVTSANHLARAERFFLARRMNPIVAPANQLAITSPLHPWEKYFPSATYFQHSERAWYEFLGSIWQSVKPTGQPIEIPENAHSSSDKMNSDN</sequence>
<dbReference type="EMBL" id="CVRY01000001">
    <property type="protein sequence ID" value="CRL59385.1"/>
    <property type="molecule type" value="Genomic_DNA"/>
</dbReference>
<dbReference type="GO" id="GO:0043164">
    <property type="term" value="P:Gram-negative-bacterium-type cell wall biogenesis"/>
    <property type="evidence" value="ECO:0007669"/>
    <property type="project" value="TreeGrafter"/>
</dbReference>
<dbReference type="AlphaFoldDB" id="A0A0G4Q0K4"/>
<dbReference type="PANTHER" id="PTHR30336">
    <property type="entry name" value="INNER MEMBRANE PROTEIN, PROBABLE PERMEASE"/>
    <property type="match status" value="1"/>
</dbReference>
<feature type="transmembrane region" description="Helical" evidence="1">
    <location>
        <begin position="12"/>
        <end position="32"/>
    </location>
</feature>
<keyword evidence="1" id="KW-0812">Transmembrane</keyword>
<feature type="transmembrane region" description="Helical" evidence="1">
    <location>
        <begin position="41"/>
        <end position="59"/>
    </location>
</feature>
<accession>A0A0G4Q0K4</accession>
<dbReference type="InterPro" id="IPR003848">
    <property type="entry name" value="DUF218"/>
</dbReference>
<reference evidence="4" key="1">
    <citation type="submission" date="2015-06" db="EMBL/GenBank/DDBJ databases">
        <authorList>
            <person name="Urmite Genomes"/>
        </authorList>
    </citation>
    <scope>NUCLEOTIDE SEQUENCE [LARGE SCALE GENOMIC DNA]</scope>
    <source>
        <strain evidence="4">CSUR P1867</strain>
    </source>
</reference>
<dbReference type="InterPro" id="IPR051599">
    <property type="entry name" value="Cell_Envelope_Assoc"/>
</dbReference>
<evidence type="ECO:0000313" key="3">
    <source>
        <dbReference type="EMBL" id="CRL59385.1"/>
    </source>
</evidence>
<evidence type="ECO:0000259" key="2">
    <source>
        <dbReference type="Pfam" id="PF02698"/>
    </source>
</evidence>
<protein>
    <recommendedName>
        <fullName evidence="2">DUF218 domain-containing protein</fullName>
    </recommendedName>
</protein>
<dbReference type="GO" id="GO:0005886">
    <property type="term" value="C:plasma membrane"/>
    <property type="evidence" value="ECO:0007669"/>
    <property type="project" value="TreeGrafter"/>
</dbReference>
<dbReference type="GeneID" id="76522370"/>
<evidence type="ECO:0000313" key="4">
    <source>
        <dbReference type="Proteomes" id="UP000183920"/>
    </source>
</evidence>
<dbReference type="RefSeq" id="WP_072062794.1">
    <property type="nucleotide sequence ID" value="NZ_CP059690.1"/>
</dbReference>
<feature type="domain" description="DUF218" evidence="2">
    <location>
        <begin position="86"/>
        <end position="247"/>
    </location>
</feature>